<evidence type="ECO:0000313" key="2">
    <source>
        <dbReference type="EMBL" id="EKD24969.1"/>
    </source>
</evidence>
<sequence length="143" mass="15184">MKKLIVLLLLLTIIFAGCTSKPNTLPQGCTEEAKICPDGSAVGRAGPNCEFSPCPIVNVATVPPETQVSPWSTTPQACTMEAKLCPDGSAVGRSGPNCEFAACPGEGTSTCSCPWWYRQEGQSCNPECYYSTPKCLMPSIQCQ</sequence>
<proteinExistence type="predicted"/>
<organism evidence="2">
    <name type="scientific">uncultured bacterium</name>
    <name type="common">gcode 4</name>
    <dbReference type="NCBI Taxonomy" id="1234023"/>
    <lineage>
        <taxon>Bacteria</taxon>
        <taxon>environmental samples</taxon>
    </lineage>
</organism>
<feature type="signal peptide" evidence="1">
    <location>
        <begin position="1"/>
        <end position="18"/>
    </location>
</feature>
<feature type="chain" id="PRO_5023067875" description="EGF-like domain-containing protein" evidence="1">
    <location>
        <begin position="19"/>
        <end position="143"/>
    </location>
</feature>
<dbReference type="EMBL" id="AMFJ01036149">
    <property type="protein sequence ID" value="EKD24969.1"/>
    <property type="molecule type" value="Genomic_DNA"/>
</dbReference>
<name>K1YHX5_9BACT</name>
<dbReference type="AlphaFoldDB" id="K1YHX5"/>
<protein>
    <recommendedName>
        <fullName evidence="3">EGF-like domain-containing protein</fullName>
    </recommendedName>
</protein>
<accession>K1YHX5</accession>
<reference evidence="2" key="1">
    <citation type="journal article" date="2012" name="Science">
        <title>Fermentation, hydrogen, and sulfur metabolism in multiple uncultivated bacterial phyla.</title>
        <authorList>
            <person name="Wrighton K.C."/>
            <person name="Thomas B.C."/>
            <person name="Sharon I."/>
            <person name="Miller C.S."/>
            <person name="Castelle C.J."/>
            <person name="VerBerkmoes N.C."/>
            <person name="Wilkins M.J."/>
            <person name="Hettich R.L."/>
            <person name="Lipton M.S."/>
            <person name="Williams K.H."/>
            <person name="Long P.E."/>
            <person name="Banfield J.F."/>
        </authorList>
    </citation>
    <scope>NUCLEOTIDE SEQUENCE [LARGE SCALE GENOMIC DNA]</scope>
</reference>
<comment type="caution">
    <text evidence="2">The sequence shown here is derived from an EMBL/GenBank/DDBJ whole genome shotgun (WGS) entry which is preliminary data.</text>
</comment>
<gene>
    <name evidence="2" type="ORF">ACD_80C00142G0011</name>
</gene>
<evidence type="ECO:0008006" key="3">
    <source>
        <dbReference type="Google" id="ProtNLM"/>
    </source>
</evidence>
<evidence type="ECO:0000256" key="1">
    <source>
        <dbReference type="SAM" id="SignalP"/>
    </source>
</evidence>
<keyword evidence="1" id="KW-0732">Signal</keyword>
<dbReference type="PROSITE" id="PS51257">
    <property type="entry name" value="PROKAR_LIPOPROTEIN"/>
    <property type="match status" value="1"/>
</dbReference>